<dbReference type="SUPFAM" id="SSF63411">
    <property type="entry name" value="LuxS/MPP-like metallohydrolase"/>
    <property type="match status" value="2"/>
</dbReference>
<evidence type="ECO:0000313" key="3">
    <source>
        <dbReference type="Proteomes" id="UP000282957"/>
    </source>
</evidence>
<sequence length="426" mass="44923">MIPNATDTASLPPRAAFALPIRVIREGGITAWLVEDQSVPVVSLEWSWQGGAALDAPEQVGRMALAFAMLTEGAGELNHLAFTDAARDNGIVLQFGAGRDTASGGFRALRDSLPEAVRLAKLAMTAPRLDAPDLDRVRARSIVAVRQAIETPRGAANRAFWAAAYPGHPAGRSATPDSLAAIPREALLQGLSAQLRRDGVLVGAAGAITEDELRALLREMFAGLPAQAPAPLPSLPAMADFAPVVEHRPAPQSSVMFGQEGPLPDDPRWEATQVALRILGGSGFSSRLMRQVREERGLTYGIGAGLDVVFGRAVVLGQASTDNARVAEMLGLTREIWARMAADGPLASELEEAVDYLNGTLPLQFSDSRRIAGGLLSLMQNNRTPAWLQGRPARLSALTVADVAAAARQFGASPLRVVVAGQPVGL</sequence>
<dbReference type="InterPro" id="IPR011249">
    <property type="entry name" value="Metalloenz_LuxS/M16"/>
</dbReference>
<dbReference type="Pfam" id="PF05193">
    <property type="entry name" value="Peptidase_M16_C"/>
    <property type="match status" value="1"/>
</dbReference>
<evidence type="ECO:0000259" key="1">
    <source>
        <dbReference type="Pfam" id="PF05193"/>
    </source>
</evidence>
<organism evidence="2 3">
    <name type="scientific">Rhodovarius crocodyli</name>
    <dbReference type="NCBI Taxonomy" id="1979269"/>
    <lineage>
        <taxon>Bacteria</taxon>
        <taxon>Pseudomonadati</taxon>
        <taxon>Pseudomonadota</taxon>
        <taxon>Alphaproteobacteria</taxon>
        <taxon>Acetobacterales</taxon>
        <taxon>Roseomonadaceae</taxon>
        <taxon>Rhodovarius</taxon>
    </lineage>
</organism>
<dbReference type="PANTHER" id="PTHR11851">
    <property type="entry name" value="METALLOPROTEASE"/>
    <property type="match status" value="1"/>
</dbReference>
<evidence type="ECO:0000313" key="2">
    <source>
        <dbReference type="EMBL" id="RVT95542.1"/>
    </source>
</evidence>
<dbReference type="AlphaFoldDB" id="A0A437MD36"/>
<reference evidence="2 3" key="1">
    <citation type="submission" date="2019-01" db="EMBL/GenBank/DDBJ databases">
        <authorList>
            <person name="Chen W.-M."/>
        </authorList>
    </citation>
    <scope>NUCLEOTIDE SEQUENCE [LARGE SCALE GENOMIC DNA]</scope>
    <source>
        <strain evidence="2 3">CCP-6</strain>
    </source>
</reference>
<dbReference type="OrthoDB" id="9811314at2"/>
<dbReference type="GO" id="GO:0046872">
    <property type="term" value="F:metal ion binding"/>
    <property type="evidence" value="ECO:0007669"/>
    <property type="project" value="InterPro"/>
</dbReference>
<dbReference type="InterPro" id="IPR007863">
    <property type="entry name" value="Peptidase_M16_C"/>
</dbReference>
<dbReference type="InterPro" id="IPR050361">
    <property type="entry name" value="MPP/UQCRC_Complex"/>
</dbReference>
<keyword evidence="3" id="KW-1185">Reference proteome</keyword>
<accession>A0A437MD36</accession>
<protein>
    <submittedName>
        <fullName evidence="2">Insulinase family protein</fullName>
    </submittedName>
</protein>
<comment type="caution">
    <text evidence="2">The sequence shown here is derived from an EMBL/GenBank/DDBJ whole genome shotgun (WGS) entry which is preliminary data.</text>
</comment>
<dbReference type="PANTHER" id="PTHR11851:SF224">
    <property type="entry name" value="PROCESSING PROTEASE"/>
    <property type="match status" value="1"/>
</dbReference>
<dbReference type="Proteomes" id="UP000282957">
    <property type="component" value="Unassembled WGS sequence"/>
</dbReference>
<feature type="domain" description="Peptidase M16 C-terminal" evidence="1">
    <location>
        <begin position="195"/>
        <end position="355"/>
    </location>
</feature>
<name>A0A437MD36_9PROT</name>
<dbReference type="RefSeq" id="WP_127788401.1">
    <property type="nucleotide sequence ID" value="NZ_SACL01000005.1"/>
</dbReference>
<proteinExistence type="predicted"/>
<gene>
    <name evidence="2" type="ORF">EOD42_15130</name>
</gene>
<dbReference type="Gene3D" id="3.30.830.10">
    <property type="entry name" value="Metalloenzyme, LuxS/M16 peptidase-like"/>
    <property type="match status" value="2"/>
</dbReference>
<dbReference type="EMBL" id="SACL01000005">
    <property type="protein sequence ID" value="RVT95542.1"/>
    <property type="molecule type" value="Genomic_DNA"/>
</dbReference>